<keyword evidence="2" id="KW-1185">Reference proteome</keyword>
<evidence type="ECO:0000313" key="1">
    <source>
        <dbReference type="EMBL" id="GFJ92237.1"/>
    </source>
</evidence>
<dbReference type="AlphaFoldDB" id="A0A6V8LDX5"/>
<dbReference type="Proteomes" id="UP000482960">
    <property type="component" value="Unassembled WGS sequence"/>
</dbReference>
<reference evidence="1 2" key="1">
    <citation type="submission" date="2020-03" db="EMBL/GenBank/DDBJ databases">
        <title>Whole genome shotgun sequence of Phytohabitans rumicis NBRC 108638.</title>
        <authorList>
            <person name="Komaki H."/>
            <person name="Tamura T."/>
        </authorList>
    </citation>
    <scope>NUCLEOTIDE SEQUENCE [LARGE SCALE GENOMIC DNA]</scope>
    <source>
        <strain evidence="1 2">NBRC 108638</strain>
    </source>
</reference>
<reference evidence="1 2" key="2">
    <citation type="submission" date="2020-03" db="EMBL/GenBank/DDBJ databases">
        <authorList>
            <person name="Ichikawa N."/>
            <person name="Kimura A."/>
            <person name="Kitahashi Y."/>
            <person name="Uohara A."/>
        </authorList>
    </citation>
    <scope>NUCLEOTIDE SEQUENCE [LARGE SCALE GENOMIC DNA]</scope>
    <source>
        <strain evidence="1 2">NBRC 108638</strain>
    </source>
</reference>
<proteinExistence type="predicted"/>
<gene>
    <name evidence="1" type="ORF">Prum_058790</name>
</gene>
<organism evidence="1 2">
    <name type="scientific">Phytohabitans rumicis</name>
    <dbReference type="NCBI Taxonomy" id="1076125"/>
    <lineage>
        <taxon>Bacteria</taxon>
        <taxon>Bacillati</taxon>
        <taxon>Actinomycetota</taxon>
        <taxon>Actinomycetes</taxon>
        <taxon>Micromonosporales</taxon>
        <taxon>Micromonosporaceae</taxon>
    </lineage>
</organism>
<evidence type="ECO:0000313" key="2">
    <source>
        <dbReference type="Proteomes" id="UP000482960"/>
    </source>
</evidence>
<name>A0A6V8LDX5_9ACTN</name>
<dbReference type="EMBL" id="BLPG01000001">
    <property type="protein sequence ID" value="GFJ92237.1"/>
    <property type="molecule type" value="Genomic_DNA"/>
</dbReference>
<sequence length="126" mass="13455">MREYILDFARSPGMHPDASGRGDDVILTCQLPMRPDPNGAADGLRGLIFCATCELPLHPVQLAAGRWAYRGVCGCRLGPVDGDTVERLVADAAGVPAAQRAVIICRLVAEVRLGGTVDDLSIVWRT</sequence>
<accession>A0A6V8LDX5</accession>
<comment type="caution">
    <text evidence="1">The sequence shown here is derived from an EMBL/GenBank/DDBJ whole genome shotgun (WGS) entry which is preliminary data.</text>
</comment>
<protein>
    <submittedName>
        <fullName evidence="1">Uncharacterized protein</fullName>
    </submittedName>
</protein>